<protein>
    <submittedName>
        <fullName evidence="2">Uncharacterized protein</fullName>
    </submittedName>
</protein>
<dbReference type="EMBL" id="JAWHQM010000004">
    <property type="protein sequence ID" value="KAK5627007.1"/>
    <property type="molecule type" value="Genomic_DNA"/>
</dbReference>
<accession>A0AAN7Z2Q6</accession>
<sequence length="393" mass="45036">MLVLLNVSSTLQTSSRRNRSSVLDNLRRTIIQESSCGAPMSIKSRGRASSRLPCWARNTSLLQHDVKEKVILRVKALNRNEDITSPWYAGSTTTTARAEIIIHTMALQSPLSWNPTNIDEFVLTLSSIFWPDKIFDRRANIFVADGYASDQYIEDNDDYNYCRKRAYYACAIQILAGVLDGIEKRNTPDSSRTQRMRRKQVAGEQATRPDRITNKSDIQCWVRYPECLDVYLSDEVVHLIKEVNCSKCEPSWRLNITTEERAKILHAQIQRRFNKTVTRAVERQRPMAALFHIFDTRFAESLRSMLTQELRARRDAHPSAWSETCGIWYMVHIVLLGVLTDCERYRRTSKGGLEGLRDRLNGLVKSSAVLGTALLTAITDSFRNKSIRSLRAK</sequence>
<reference evidence="2 3" key="1">
    <citation type="submission" date="2023-10" db="EMBL/GenBank/DDBJ databases">
        <title>Draft genome sequence of Xylaria bambusicola isolate GMP-LS, the root and basal stem rot pathogen of sugarcane in Indonesia.</title>
        <authorList>
            <person name="Selvaraj P."/>
            <person name="Muralishankar V."/>
            <person name="Muruganantham S."/>
            <person name="Sp S."/>
            <person name="Haryani S."/>
            <person name="Lau K.J.X."/>
            <person name="Naqvi N.I."/>
        </authorList>
    </citation>
    <scope>NUCLEOTIDE SEQUENCE [LARGE SCALE GENOMIC DNA]</scope>
    <source>
        <strain evidence="2">GMP-LS</strain>
    </source>
</reference>
<proteinExistence type="predicted"/>
<name>A0AAN7Z2Q6_9PEZI</name>
<gene>
    <name evidence="2" type="ORF">RRF57_002722</name>
</gene>
<feature type="region of interest" description="Disordered" evidence="1">
    <location>
        <begin position="186"/>
        <end position="208"/>
    </location>
</feature>
<evidence type="ECO:0000313" key="3">
    <source>
        <dbReference type="Proteomes" id="UP001305414"/>
    </source>
</evidence>
<dbReference type="AlphaFoldDB" id="A0AAN7Z2Q6"/>
<comment type="caution">
    <text evidence="2">The sequence shown here is derived from an EMBL/GenBank/DDBJ whole genome shotgun (WGS) entry which is preliminary data.</text>
</comment>
<dbReference type="Proteomes" id="UP001305414">
    <property type="component" value="Unassembled WGS sequence"/>
</dbReference>
<evidence type="ECO:0000256" key="1">
    <source>
        <dbReference type="SAM" id="MobiDB-lite"/>
    </source>
</evidence>
<evidence type="ECO:0000313" key="2">
    <source>
        <dbReference type="EMBL" id="KAK5627007.1"/>
    </source>
</evidence>
<keyword evidence="3" id="KW-1185">Reference proteome</keyword>
<organism evidence="2 3">
    <name type="scientific">Xylaria bambusicola</name>
    <dbReference type="NCBI Taxonomy" id="326684"/>
    <lineage>
        <taxon>Eukaryota</taxon>
        <taxon>Fungi</taxon>
        <taxon>Dikarya</taxon>
        <taxon>Ascomycota</taxon>
        <taxon>Pezizomycotina</taxon>
        <taxon>Sordariomycetes</taxon>
        <taxon>Xylariomycetidae</taxon>
        <taxon>Xylariales</taxon>
        <taxon>Xylariaceae</taxon>
        <taxon>Xylaria</taxon>
    </lineage>
</organism>